<dbReference type="Pfam" id="PF16015">
    <property type="entry name" value="Promethin"/>
    <property type="match status" value="1"/>
</dbReference>
<dbReference type="InterPro" id="IPR029709">
    <property type="entry name" value="LDAF1"/>
</dbReference>
<evidence type="ECO:0000256" key="1">
    <source>
        <dbReference type="ARBA" id="ARBA00004477"/>
    </source>
</evidence>
<dbReference type="Proteomes" id="UP000695022">
    <property type="component" value="Unplaced"/>
</dbReference>
<feature type="region of interest" description="Disordered" evidence="9">
    <location>
        <begin position="150"/>
        <end position="184"/>
    </location>
</feature>
<name>A0ABM1EGZ6_PRICU</name>
<keyword evidence="6" id="KW-0256">Endoplasmic reticulum</keyword>
<feature type="transmembrane region" description="Helical" evidence="10">
    <location>
        <begin position="108"/>
        <end position="138"/>
    </location>
</feature>
<dbReference type="GeneID" id="106812166"/>
<evidence type="ECO:0000256" key="5">
    <source>
        <dbReference type="ARBA" id="ARBA00022692"/>
    </source>
</evidence>
<keyword evidence="5 10" id="KW-0812">Transmembrane</keyword>
<evidence type="ECO:0000256" key="10">
    <source>
        <dbReference type="SAM" id="Phobius"/>
    </source>
</evidence>
<evidence type="ECO:0000256" key="3">
    <source>
        <dbReference type="ARBA" id="ARBA00007618"/>
    </source>
</evidence>
<evidence type="ECO:0000256" key="9">
    <source>
        <dbReference type="SAM" id="MobiDB-lite"/>
    </source>
</evidence>
<keyword evidence="11" id="KW-1185">Reference proteome</keyword>
<evidence type="ECO:0000256" key="2">
    <source>
        <dbReference type="ARBA" id="ARBA00004502"/>
    </source>
</evidence>
<proteinExistence type="inferred from homology"/>
<keyword evidence="4" id="KW-0551">Lipid droplet</keyword>
<keyword evidence="8 10" id="KW-0472">Membrane</keyword>
<evidence type="ECO:0000256" key="8">
    <source>
        <dbReference type="ARBA" id="ARBA00023136"/>
    </source>
</evidence>
<evidence type="ECO:0000313" key="11">
    <source>
        <dbReference type="Proteomes" id="UP000695022"/>
    </source>
</evidence>
<accession>A0ABM1EGZ6</accession>
<evidence type="ECO:0000256" key="6">
    <source>
        <dbReference type="ARBA" id="ARBA00022824"/>
    </source>
</evidence>
<protein>
    <submittedName>
        <fullName evidence="12">Uncharacterized protein LOC106812166 isoform X2</fullName>
    </submittedName>
</protein>
<evidence type="ECO:0000313" key="12">
    <source>
        <dbReference type="RefSeq" id="XP_014671467.1"/>
    </source>
</evidence>
<gene>
    <name evidence="12" type="primary">LOC106812166</name>
</gene>
<evidence type="ECO:0000256" key="7">
    <source>
        <dbReference type="ARBA" id="ARBA00022989"/>
    </source>
</evidence>
<dbReference type="RefSeq" id="XP_014671467.1">
    <property type="nucleotide sequence ID" value="XM_014815981.1"/>
</dbReference>
<dbReference type="PANTHER" id="PTHR14275:SF0">
    <property type="entry name" value="LIPID DROPLET ASSEMBLY FACTOR 1"/>
    <property type="match status" value="1"/>
</dbReference>
<keyword evidence="7 10" id="KW-1133">Transmembrane helix</keyword>
<comment type="similarity">
    <text evidence="3">Belongs to the LDAF1 family.</text>
</comment>
<organism evidence="11 12">
    <name type="scientific">Priapulus caudatus</name>
    <name type="common">Priapulid worm</name>
    <dbReference type="NCBI Taxonomy" id="37621"/>
    <lineage>
        <taxon>Eukaryota</taxon>
        <taxon>Metazoa</taxon>
        <taxon>Ecdysozoa</taxon>
        <taxon>Scalidophora</taxon>
        <taxon>Priapulida</taxon>
        <taxon>Priapulimorpha</taxon>
        <taxon>Priapulimorphida</taxon>
        <taxon>Priapulidae</taxon>
        <taxon>Priapulus</taxon>
    </lineage>
</organism>
<comment type="subcellular location">
    <subcellularLocation>
        <location evidence="1">Endoplasmic reticulum membrane</location>
        <topology evidence="1">Multi-pass membrane protein</topology>
    </subcellularLocation>
    <subcellularLocation>
        <location evidence="2">Lipid droplet</location>
    </subcellularLocation>
</comment>
<dbReference type="PANTHER" id="PTHR14275">
    <property type="entry name" value="PROMETHIN"/>
    <property type="match status" value="1"/>
</dbReference>
<reference evidence="12" key="1">
    <citation type="submission" date="2025-08" db="UniProtKB">
        <authorList>
            <consortium name="RefSeq"/>
        </authorList>
    </citation>
    <scope>IDENTIFICATION</scope>
</reference>
<sequence length="184" mass="20880">MTKCQYFSKYVFWSRFLKMDSLEDIQERCCHLYQRVKAAYGPRVQEAWVAFVQYSETHPYMTMFFITTLIMCVLPMILFLCFAITTVLVTFIGFVFVEGTLLTVGTVILTLAVAVVGILAFTLVALVAASWVTFSAAYKMLEQTKRRFRGNENVPSSSSSPRRRSSPECSSDGPTVDGDWEKVK</sequence>
<feature type="transmembrane region" description="Helical" evidence="10">
    <location>
        <begin position="63"/>
        <end position="96"/>
    </location>
</feature>
<evidence type="ECO:0000256" key="4">
    <source>
        <dbReference type="ARBA" id="ARBA00022677"/>
    </source>
</evidence>